<sequence>MGQVNSTRTAGHSMSKTAPPDADRSVPFLRRSIAAGMFAMGLVGLTAAACTGQLGDGSPGSSNDDRPIDPATGKPAAYDCREARTSPGVLRRLSKVEVQLTLQDLFQLDEPPAVESIPEDTGQGGFRTIAALQNVSDQHLRAYLAIAETLGQELMADEARRTSVLGCEPEADDCLERFVQRFGKLAYRRPLSAEEASDLVARASEVARDREDAFRFVIEALLTSPSFLFRIEVGAAGSETSTLTPLELASRLSFTLWGRSPSAALLERAESGELDSDEGLRAVAEEMVGDERTQVFFNAFFKQWLTFEQLRAPVNPDASFTPALLEDMIAESELVLGEHAFTPDVDFFDALTANHTYVTPALGKFYGLEVPGDGVSRVEFPAGHHRANTGLLTHASLISAKNDGDLIAVRGQWLRAAFLCEKISIPAGLLEQLESELSGLTYLEVLQKRNTQEGCAGCHALIDPIGVGFAQYDKLGKYDGSIGIDEFGLEPRLEGAANESFDSLAALAAELRRSPDLAACVAEKLFIYTQGREPAAEDRCAIDASAGSFTQDGNRFRSFLTAIVRSPEFRLRRAPE</sequence>
<evidence type="ECO:0008006" key="9">
    <source>
        <dbReference type="Google" id="ProtNLM"/>
    </source>
</evidence>
<organism evidence="7 8">
    <name type="scientific">Sorangium cellulosum (strain So ce56)</name>
    <name type="common">Polyangium cellulosum (strain So ce56)</name>
    <dbReference type="NCBI Taxonomy" id="448385"/>
    <lineage>
        <taxon>Bacteria</taxon>
        <taxon>Pseudomonadati</taxon>
        <taxon>Myxococcota</taxon>
        <taxon>Polyangia</taxon>
        <taxon>Polyangiales</taxon>
        <taxon>Polyangiaceae</taxon>
        <taxon>Sorangium</taxon>
    </lineage>
</organism>
<name>A9G082_SORC5</name>
<proteinExistence type="predicted"/>
<dbReference type="Pfam" id="PF07626">
    <property type="entry name" value="PSD3"/>
    <property type="match status" value="1"/>
</dbReference>
<dbReference type="AlphaFoldDB" id="A9G082"/>
<dbReference type="BioCyc" id="SCEL448385:SCE_RS44385-MONOMER"/>
<feature type="region of interest" description="Disordered" evidence="1">
    <location>
        <begin position="55"/>
        <end position="80"/>
    </location>
</feature>
<evidence type="ECO:0000259" key="2">
    <source>
        <dbReference type="Pfam" id="PF07624"/>
    </source>
</evidence>
<gene>
    <name evidence="7" type="ordered locus">sce8662</name>
</gene>
<dbReference type="InterPro" id="IPR011478">
    <property type="entry name" value="DUF1585"/>
</dbReference>
<evidence type="ECO:0000259" key="5">
    <source>
        <dbReference type="Pfam" id="PF07631"/>
    </source>
</evidence>
<feature type="domain" description="DUF1588" evidence="4">
    <location>
        <begin position="389"/>
        <end position="478"/>
    </location>
</feature>
<dbReference type="HOGENOM" id="CLU_007458_1_0_7"/>
<reference evidence="7 8" key="1">
    <citation type="journal article" date="2007" name="Nat. Biotechnol.">
        <title>Complete genome sequence of the myxobacterium Sorangium cellulosum.</title>
        <authorList>
            <person name="Schneiker S."/>
            <person name="Perlova O."/>
            <person name="Kaiser O."/>
            <person name="Gerth K."/>
            <person name="Alici A."/>
            <person name="Altmeyer M.O."/>
            <person name="Bartels D."/>
            <person name="Bekel T."/>
            <person name="Beyer S."/>
            <person name="Bode E."/>
            <person name="Bode H.B."/>
            <person name="Bolten C.J."/>
            <person name="Choudhuri J.V."/>
            <person name="Doss S."/>
            <person name="Elnakady Y.A."/>
            <person name="Frank B."/>
            <person name="Gaigalat L."/>
            <person name="Goesmann A."/>
            <person name="Groeger C."/>
            <person name="Gross F."/>
            <person name="Jelsbak L."/>
            <person name="Jelsbak L."/>
            <person name="Kalinowski J."/>
            <person name="Kegler C."/>
            <person name="Knauber T."/>
            <person name="Konietzny S."/>
            <person name="Kopp M."/>
            <person name="Krause L."/>
            <person name="Krug D."/>
            <person name="Linke B."/>
            <person name="Mahmud T."/>
            <person name="Martinez-Arias R."/>
            <person name="McHardy A.C."/>
            <person name="Merai M."/>
            <person name="Meyer F."/>
            <person name="Mormann S."/>
            <person name="Munoz-Dorado J."/>
            <person name="Perez J."/>
            <person name="Pradella S."/>
            <person name="Rachid S."/>
            <person name="Raddatz G."/>
            <person name="Rosenau F."/>
            <person name="Rueckert C."/>
            <person name="Sasse F."/>
            <person name="Scharfe M."/>
            <person name="Schuster S.C."/>
            <person name="Suen G."/>
            <person name="Treuner-Lange A."/>
            <person name="Velicer G.J."/>
            <person name="Vorholter F.-J."/>
            <person name="Weissman K.J."/>
            <person name="Welch R.D."/>
            <person name="Wenzel S.C."/>
            <person name="Whitworth D.E."/>
            <person name="Wilhelm S."/>
            <person name="Wittmann C."/>
            <person name="Bloecker H."/>
            <person name="Puehler A."/>
            <person name="Mueller R."/>
        </authorList>
    </citation>
    <scope>NUCLEOTIDE SEQUENCE [LARGE SCALE GENOMIC DNA]</scope>
    <source>
        <strain evidence="8">So ce56</strain>
    </source>
</reference>
<evidence type="ECO:0000259" key="6">
    <source>
        <dbReference type="Pfam" id="PF07637"/>
    </source>
</evidence>
<evidence type="ECO:0000313" key="7">
    <source>
        <dbReference type="EMBL" id="CAN98832.1"/>
    </source>
</evidence>
<dbReference type="InterPro" id="IPR013039">
    <property type="entry name" value="DUF1588"/>
</dbReference>
<dbReference type="Pfam" id="PF07624">
    <property type="entry name" value="PSD2"/>
    <property type="match status" value="1"/>
</dbReference>
<dbReference type="InterPro" id="IPR013043">
    <property type="entry name" value="DUF1595"/>
</dbReference>
<dbReference type="EMBL" id="AM746676">
    <property type="protein sequence ID" value="CAN98832.1"/>
    <property type="molecule type" value="Genomic_DNA"/>
</dbReference>
<dbReference type="eggNOG" id="COG5297">
    <property type="taxonomic scope" value="Bacteria"/>
</dbReference>
<keyword evidence="8" id="KW-1185">Reference proteome</keyword>
<dbReference type="Pfam" id="PF07637">
    <property type="entry name" value="PSD5"/>
    <property type="match status" value="1"/>
</dbReference>
<dbReference type="KEGG" id="scl:sce8662"/>
<dbReference type="Pfam" id="PF07631">
    <property type="entry name" value="PSD4"/>
    <property type="match status" value="1"/>
</dbReference>
<feature type="compositionally biased region" description="Polar residues" evidence="1">
    <location>
        <begin position="1"/>
        <end position="16"/>
    </location>
</feature>
<dbReference type="Pfam" id="PF07627">
    <property type="entry name" value="PSCyt3"/>
    <property type="match status" value="1"/>
</dbReference>
<feature type="domain" description="DUF1587" evidence="3">
    <location>
        <begin position="91"/>
        <end position="155"/>
    </location>
</feature>
<dbReference type="InterPro" id="IPR013036">
    <property type="entry name" value="DUF1587"/>
</dbReference>
<dbReference type="Proteomes" id="UP000002139">
    <property type="component" value="Chromosome"/>
</dbReference>
<accession>A9G082</accession>
<dbReference type="STRING" id="448385.sce8662"/>
<evidence type="ECO:0000259" key="3">
    <source>
        <dbReference type="Pfam" id="PF07626"/>
    </source>
</evidence>
<protein>
    <recommendedName>
        <fullName evidence="9">Secreted protein</fullName>
    </recommendedName>
</protein>
<dbReference type="InterPro" id="IPR013042">
    <property type="entry name" value="DUF1592"/>
</dbReference>
<feature type="region of interest" description="Disordered" evidence="1">
    <location>
        <begin position="1"/>
        <end position="24"/>
    </location>
</feature>
<evidence type="ECO:0000256" key="1">
    <source>
        <dbReference type="SAM" id="MobiDB-lite"/>
    </source>
</evidence>
<feature type="domain" description="DUF1595" evidence="6">
    <location>
        <begin position="174"/>
        <end position="232"/>
    </location>
</feature>
<feature type="domain" description="DUF1592" evidence="5">
    <location>
        <begin position="243"/>
        <end position="368"/>
    </location>
</feature>
<evidence type="ECO:0000259" key="4">
    <source>
        <dbReference type="Pfam" id="PF07627"/>
    </source>
</evidence>
<evidence type="ECO:0000313" key="8">
    <source>
        <dbReference type="Proteomes" id="UP000002139"/>
    </source>
</evidence>
<feature type="domain" description="DUF1585" evidence="2">
    <location>
        <begin position="499"/>
        <end position="569"/>
    </location>
</feature>